<feature type="compositionally biased region" description="Low complexity" evidence="1">
    <location>
        <begin position="10"/>
        <end position="41"/>
    </location>
</feature>
<dbReference type="VEuPathDB" id="ToxoDB:ENH_00016700"/>
<dbReference type="RefSeq" id="XP_013439858.1">
    <property type="nucleotide sequence ID" value="XM_013584404.1"/>
</dbReference>
<evidence type="ECO:0000313" key="2">
    <source>
        <dbReference type="EMBL" id="CDJ62496.1"/>
    </source>
</evidence>
<feature type="compositionally biased region" description="Basic and acidic residues" evidence="1">
    <location>
        <begin position="42"/>
        <end position="52"/>
    </location>
</feature>
<reference evidence="2" key="2">
    <citation type="submission" date="2013-10" db="EMBL/GenBank/DDBJ databases">
        <authorList>
            <person name="Aslett M."/>
        </authorList>
    </citation>
    <scope>NUCLEOTIDE SEQUENCE [LARGE SCALE GENOMIC DNA]</scope>
    <source>
        <strain evidence="2">Houghton</strain>
    </source>
</reference>
<dbReference type="Proteomes" id="UP000030754">
    <property type="component" value="Unassembled WGS sequence"/>
</dbReference>
<feature type="region of interest" description="Disordered" evidence="1">
    <location>
        <begin position="1"/>
        <end position="91"/>
    </location>
</feature>
<sequence length="211" mass="23296">MPAVGNFELQEQQNPQQVAQASEQPQPQQQQQQQQKLQPQEQQDRAQQERHTQLQTQGEEQQQQQQLQQQQKQQQPQQLAASSSTSPGTSDSQAIVYCCRCCRHKLFYESQLYPHEPKGPPPGAPRGAPRAKCTSAFVEPLGWMGGLEEQQGRLCCPNPAGFGELIRVYDLLREVFSAAANLAAGVGWDLSALAATGAPQLSKCTFLALTN</sequence>
<keyword evidence="3" id="KW-1185">Reference proteome</keyword>
<dbReference type="OrthoDB" id="2017893at2759"/>
<accession>U6MEP2</accession>
<evidence type="ECO:0000256" key="1">
    <source>
        <dbReference type="SAM" id="MobiDB-lite"/>
    </source>
</evidence>
<gene>
    <name evidence="2" type="ORF">ENH_00016700</name>
</gene>
<evidence type="ECO:0000313" key="3">
    <source>
        <dbReference type="Proteomes" id="UP000030754"/>
    </source>
</evidence>
<feature type="compositionally biased region" description="Low complexity" evidence="1">
    <location>
        <begin position="53"/>
        <end position="91"/>
    </location>
</feature>
<dbReference type="EMBL" id="HG722476">
    <property type="protein sequence ID" value="CDJ62496.1"/>
    <property type="molecule type" value="Genomic_DNA"/>
</dbReference>
<dbReference type="AlphaFoldDB" id="U6MEP2"/>
<name>U6MEP2_9EIME</name>
<reference evidence="2" key="1">
    <citation type="submission" date="2013-10" db="EMBL/GenBank/DDBJ databases">
        <title>Genomic analysis of the causative agents of coccidiosis in chickens.</title>
        <authorList>
            <person name="Reid A.J."/>
            <person name="Blake D."/>
            <person name="Billington K."/>
            <person name="Browne H."/>
            <person name="Dunn M."/>
            <person name="Hung S."/>
            <person name="Kawahara F."/>
            <person name="Miranda-Saavedra D."/>
            <person name="Mourier T."/>
            <person name="Nagra H."/>
            <person name="Otto T.D."/>
            <person name="Rawlings N."/>
            <person name="Sanchez A."/>
            <person name="Sanders M."/>
            <person name="Subramaniam C."/>
            <person name="Tay Y."/>
            <person name="Dear P."/>
            <person name="Doerig C."/>
            <person name="Gruber A."/>
            <person name="Parkinson J."/>
            <person name="Shirley M."/>
            <person name="Wan K.L."/>
            <person name="Berriman M."/>
            <person name="Tomley F."/>
            <person name="Pain A."/>
        </authorList>
    </citation>
    <scope>NUCLEOTIDE SEQUENCE [LARGE SCALE GENOMIC DNA]</scope>
    <source>
        <strain evidence="2">Houghton</strain>
    </source>
</reference>
<dbReference type="GeneID" id="25471847"/>
<organism evidence="2 3">
    <name type="scientific">Eimeria necatrix</name>
    <dbReference type="NCBI Taxonomy" id="51315"/>
    <lineage>
        <taxon>Eukaryota</taxon>
        <taxon>Sar</taxon>
        <taxon>Alveolata</taxon>
        <taxon>Apicomplexa</taxon>
        <taxon>Conoidasida</taxon>
        <taxon>Coccidia</taxon>
        <taxon>Eucoccidiorida</taxon>
        <taxon>Eimeriorina</taxon>
        <taxon>Eimeriidae</taxon>
        <taxon>Eimeria</taxon>
    </lineage>
</organism>
<proteinExistence type="predicted"/>
<protein>
    <submittedName>
        <fullName evidence="2">Uncharacterized protein</fullName>
    </submittedName>
</protein>